<dbReference type="Proteomes" id="UP001319874">
    <property type="component" value="Plasmid pPT365"/>
</dbReference>
<keyword evidence="5" id="KW-0614">Plasmid</keyword>
<evidence type="ECO:0000259" key="3">
    <source>
        <dbReference type="Pfam" id="PF12834"/>
    </source>
</evidence>
<evidence type="ECO:0000259" key="4">
    <source>
        <dbReference type="Pfam" id="PF12835"/>
    </source>
</evidence>
<dbReference type="Gene3D" id="1.10.10.60">
    <property type="entry name" value="Homeodomain-like"/>
    <property type="match status" value="1"/>
</dbReference>
<feature type="domain" description="Putative integrase N-terminal" evidence="3">
    <location>
        <begin position="2"/>
        <end position="74"/>
    </location>
</feature>
<dbReference type="InterPro" id="IPR013762">
    <property type="entry name" value="Integrase-like_cat_sf"/>
</dbReference>
<evidence type="ECO:0000256" key="1">
    <source>
        <dbReference type="ARBA" id="ARBA00023172"/>
    </source>
</evidence>
<sequence length="335" mass="37251">MSIKTQEYRAAKLCKAFKELREGGFALQSPWSLKHKHVQHLVDTWIAAGQSGGTIENKLTYLRALAQWMGKTNLIGSLDDYADREALGLKRSYVATEDKSWTAHGVDAAAKIEEIAQTCPYTAVQLKLQAAFGMRIEESFMLRPAEAARNRRMLAVTRGTKGGRPREVPVETKIGILEEAARLSNGLTGSTVPADRTLSQWRDWYYYVLEKHGVTKRGMGITSHGLRHEYLQTLYKETTGVEAPIKRAGERPDPQLHEEAMRRVVEAAGHSRLTKSGAYLSTFAMQDRMQRKLPTVDEARDALKAAAGNKSHAAKALGISRQALYRILGASADRD</sequence>
<gene>
    <name evidence="5" type="ORF">PTKU64_92040</name>
</gene>
<feature type="domain" description="Integrase catalytic" evidence="4">
    <location>
        <begin position="113"/>
        <end position="186"/>
    </location>
</feature>
<accession>A0ABM7U2U4</accession>
<evidence type="ECO:0000259" key="2">
    <source>
        <dbReference type="Pfam" id="PF02954"/>
    </source>
</evidence>
<dbReference type="SUPFAM" id="SSF46689">
    <property type="entry name" value="Homeodomain-like"/>
    <property type="match status" value="1"/>
</dbReference>
<dbReference type="InterPro" id="IPR011010">
    <property type="entry name" value="DNA_brk_join_enz"/>
</dbReference>
<feature type="domain" description="DNA binding HTH" evidence="2">
    <location>
        <begin position="301"/>
        <end position="326"/>
    </location>
</feature>
<dbReference type="EMBL" id="AP024959">
    <property type="protein sequence ID" value="BCZ85529.1"/>
    <property type="molecule type" value="Genomic_DNA"/>
</dbReference>
<dbReference type="SUPFAM" id="SSF56349">
    <property type="entry name" value="DNA breaking-rejoining enzymes"/>
    <property type="match status" value="1"/>
</dbReference>
<dbReference type="InterPro" id="IPR024457">
    <property type="entry name" value="Putative_integrase_N"/>
</dbReference>
<dbReference type="Pfam" id="PF12834">
    <property type="entry name" value="Phage_int_SAM_2"/>
    <property type="match status" value="1"/>
</dbReference>
<proteinExistence type="predicted"/>
<reference evidence="5 6" key="1">
    <citation type="journal article" date="2022" name="Front. Microbiol.">
        <title>Identification and characterization of a novel class of self-sufficient cytochrome P450 hydroxylase involved in cyclohexanecarboxylate degradation in Paraburkholderia terrae strain KU-64.</title>
        <authorList>
            <person name="Yamamoto T."/>
            <person name="Hasegawa Y."/>
            <person name="Iwaki H."/>
        </authorList>
    </citation>
    <scope>NUCLEOTIDE SEQUENCE [LARGE SCALE GENOMIC DNA]</scope>
    <source>
        <strain evidence="5 6">KU-64</strain>
    </source>
</reference>
<dbReference type="Gene3D" id="1.10.443.10">
    <property type="entry name" value="Intergrase catalytic core"/>
    <property type="match status" value="1"/>
</dbReference>
<protein>
    <submittedName>
        <fullName evidence="5">Integrase</fullName>
    </submittedName>
</protein>
<evidence type="ECO:0000313" key="6">
    <source>
        <dbReference type="Proteomes" id="UP001319874"/>
    </source>
</evidence>
<geneLocation type="plasmid" evidence="5 6">
    <name>pPT365</name>
</geneLocation>
<keyword evidence="1" id="KW-0233">DNA recombination</keyword>
<dbReference type="InterPro" id="IPR024456">
    <property type="entry name" value="Integrase_catalytic_putative"/>
</dbReference>
<dbReference type="InterPro" id="IPR002197">
    <property type="entry name" value="HTH_Fis"/>
</dbReference>
<keyword evidence="6" id="KW-1185">Reference proteome</keyword>
<dbReference type="Pfam" id="PF02954">
    <property type="entry name" value="HTH_8"/>
    <property type="match status" value="1"/>
</dbReference>
<evidence type="ECO:0000313" key="5">
    <source>
        <dbReference type="EMBL" id="BCZ85529.1"/>
    </source>
</evidence>
<name>A0ABM7U2U4_9BURK</name>
<organism evidence="5 6">
    <name type="scientific">Paraburkholderia terrae</name>
    <dbReference type="NCBI Taxonomy" id="311230"/>
    <lineage>
        <taxon>Bacteria</taxon>
        <taxon>Pseudomonadati</taxon>
        <taxon>Pseudomonadota</taxon>
        <taxon>Betaproteobacteria</taxon>
        <taxon>Burkholderiales</taxon>
        <taxon>Burkholderiaceae</taxon>
        <taxon>Paraburkholderia</taxon>
    </lineage>
</organism>
<dbReference type="Pfam" id="PF12835">
    <property type="entry name" value="Integrase_1"/>
    <property type="match status" value="1"/>
</dbReference>
<dbReference type="InterPro" id="IPR009057">
    <property type="entry name" value="Homeodomain-like_sf"/>
</dbReference>